<feature type="compositionally biased region" description="Low complexity" evidence="1">
    <location>
        <begin position="254"/>
        <end position="265"/>
    </location>
</feature>
<accession>A0ABP0H8S8</accession>
<keyword evidence="3" id="KW-1185">Reference proteome</keyword>
<reference evidence="2 3" key="1">
    <citation type="submission" date="2024-02" db="EMBL/GenBank/DDBJ databases">
        <authorList>
            <person name="Chen Y."/>
            <person name="Shah S."/>
            <person name="Dougan E. K."/>
            <person name="Thang M."/>
            <person name="Chan C."/>
        </authorList>
    </citation>
    <scope>NUCLEOTIDE SEQUENCE [LARGE SCALE GENOMIC DNA]</scope>
</reference>
<feature type="compositionally biased region" description="Basic and acidic residues" evidence="1">
    <location>
        <begin position="315"/>
        <end position="347"/>
    </location>
</feature>
<organism evidence="2 3">
    <name type="scientific">Durusdinium trenchii</name>
    <dbReference type="NCBI Taxonomy" id="1381693"/>
    <lineage>
        <taxon>Eukaryota</taxon>
        <taxon>Sar</taxon>
        <taxon>Alveolata</taxon>
        <taxon>Dinophyceae</taxon>
        <taxon>Suessiales</taxon>
        <taxon>Symbiodiniaceae</taxon>
        <taxon>Durusdinium</taxon>
    </lineage>
</organism>
<protein>
    <submittedName>
        <fullName evidence="2">Uncharacterized protein</fullName>
    </submittedName>
</protein>
<feature type="compositionally biased region" description="Low complexity" evidence="1">
    <location>
        <begin position="458"/>
        <end position="470"/>
    </location>
</feature>
<feature type="compositionally biased region" description="Basic and acidic residues" evidence="1">
    <location>
        <begin position="488"/>
        <end position="506"/>
    </location>
</feature>
<feature type="compositionally biased region" description="Low complexity" evidence="1">
    <location>
        <begin position="292"/>
        <end position="302"/>
    </location>
</feature>
<feature type="compositionally biased region" description="Basic and acidic residues" evidence="1">
    <location>
        <begin position="405"/>
        <end position="417"/>
    </location>
</feature>
<proteinExistence type="predicted"/>
<feature type="region of interest" description="Disordered" evidence="1">
    <location>
        <begin position="578"/>
        <end position="637"/>
    </location>
</feature>
<name>A0ABP0H8S8_9DINO</name>
<evidence type="ECO:0000256" key="1">
    <source>
        <dbReference type="SAM" id="MobiDB-lite"/>
    </source>
</evidence>
<feature type="region of interest" description="Disordered" evidence="1">
    <location>
        <begin position="154"/>
        <end position="546"/>
    </location>
</feature>
<feature type="region of interest" description="Disordered" evidence="1">
    <location>
        <begin position="37"/>
        <end position="68"/>
    </location>
</feature>
<feature type="compositionally biased region" description="Basic residues" evidence="1">
    <location>
        <begin position="439"/>
        <end position="450"/>
    </location>
</feature>
<feature type="compositionally biased region" description="Basic and acidic residues" evidence="1">
    <location>
        <begin position="228"/>
        <end position="238"/>
    </location>
</feature>
<evidence type="ECO:0000313" key="3">
    <source>
        <dbReference type="Proteomes" id="UP001642484"/>
    </source>
</evidence>
<feature type="compositionally biased region" description="Basic and acidic residues" evidence="1">
    <location>
        <begin position="578"/>
        <end position="588"/>
    </location>
</feature>
<dbReference type="Proteomes" id="UP001642484">
    <property type="component" value="Unassembled WGS sequence"/>
</dbReference>
<feature type="compositionally biased region" description="Basic and acidic residues" evidence="1">
    <location>
        <begin position="595"/>
        <end position="623"/>
    </location>
</feature>
<sequence length="637" mass="69675">MFARLWAAVTAWFRREREEANEAANETVQASTDALAAIAGTDRLQKERTEAQKAKSPREDAPLSPAAQLQEDVQVKATKLSATKLPAESSAIKEKAAKVLVAPATELSKELPQGQEQKFEHVSVAALPRAHADDQQVQAALSTVFQLPESAAAIKSTDTNKSALAPSAELPKELPAGEEQRKPERVAALPKARAEEQSLEALLSAAPKTSAPALLKPSDALAPLKNEPPAERQLKRSVEATVKASPKPKKVKVSADPSVAVPPSALEDSLQKQADMPSVPKELPVRKEAPISGNSASKSESSNQTDTQAFASSKAAEKDRHTKEGGLKPSVVEEIKKKLQNKQERHLSSASAFEEARKRQRSEEPSVKRPKRAVLKPNRSVEEPRVASSSSAELQGLEEEEMQNEEEHTSELTDWRFLDQPLEALEGLEGPVEGGTERSKKKKKKKKKRGSRAERVELSSVPPLSAPSLAGGRVEREEASWTRSPSRTKPESKERDNELEQFEPKKKREKKRKNERKTKAKKVIMEEPQSEGEDGHDVLSVSSGSTKEDYGVVDCKFIAENDAALGLRRRIQRNKNKALEEAKKEEKKARKKATKAAEKALKALRKAEKAEAKAGKKGSHTEEASWAALKELSGGVE</sequence>
<evidence type="ECO:0000313" key="2">
    <source>
        <dbReference type="EMBL" id="CAK8985674.1"/>
    </source>
</evidence>
<comment type="caution">
    <text evidence="2">The sequence shown here is derived from an EMBL/GenBank/DDBJ whole genome shotgun (WGS) entry which is preliminary data.</text>
</comment>
<feature type="compositionally biased region" description="Basic and acidic residues" evidence="1">
    <location>
        <begin position="43"/>
        <end position="61"/>
    </location>
</feature>
<feature type="compositionally biased region" description="Basic residues" evidence="1">
    <location>
        <begin position="507"/>
        <end position="522"/>
    </location>
</feature>
<gene>
    <name evidence="2" type="ORF">CCMP2556_LOCUS221</name>
</gene>
<dbReference type="EMBL" id="CAXAMN010000002">
    <property type="protein sequence ID" value="CAK8985674.1"/>
    <property type="molecule type" value="Genomic_DNA"/>
</dbReference>
<feature type="compositionally biased region" description="Basic and acidic residues" evidence="1">
    <location>
        <begin position="354"/>
        <end position="367"/>
    </location>
</feature>